<feature type="region of interest" description="Disordered" evidence="1">
    <location>
        <begin position="16"/>
        <end position="40"/>
    </location>
</feature>
<keyword evidence="3" id="KW-1185">Reference proteome</keyword>
<organism evidence="2 3">
    <name type="scientific">Laodelphax striatellus</name>
    <name type="common">Small brown planthopper</name>
    <name type="synonym">Delphax striatella</name>
    <dbReference type="NCBI Taxonomy" id="195883"/>
    <lineage>
        <taxon>Eukaryota</taxon>
        <taxon>Metazoa</taxon>
        <taxon>Ecdysozoa</taxon>
        <taxon>Arthropoda</taxon>
        <taxon>Hexapoda</taxon>
        <taxon>Insecta</taxon>
        <taxon>Pterygota</taxon>
        <taxon>Neoptera</taxon>
        <taxon>Paraneoptera</taxon>
        <taxon>Hemiptera</taxon>
        <taxon>Auchenorrhyncha</taxon>
        <taxon>Fulgoroidea</taxon>
        <taxon>Delphacidae</taxon>
        <taxon>Criomorphinae</taxon>
        <taxon>Laodelphax</taxon>
    </lineage>
</organism>
<dbReference type="AlphaFoldDB" id="A0A482X6N1"/>
<dbReference type="SMR" id="A0A482X6N1"/>
<dbReference type="Proteomes" id="UP000291343">
    <property type="component" value="Unassembled WGS sequence"/>
</dbReference>
<sequence>MNVDQWFLLPCDEEMSKTKRKRTRGEENRNRKSPFLQKISCPRPPSFSSRPLLLFFYVSGTRNFVHTQKLNARVKSDGKLSREKTTSSPMQKISHFPSLRYACLSSAPQKMTSKSKHILTRVGT</sequence>
<accession>A0A482X6N1</accession>
<reference evidence="2 3" key="1">
    <citation type="journal article" date="2017" name="Gigascience">
        <title>Genome sequence of the small brown planthopper, Laodelphax striatellus.</title>
        <authorList>
            <person name="Zhu J."/>
            <person name="Jiang F."/>
            <person name="Wang X."/>
            <person name="Yang P."/>
            <person name="Bao Y."/>
            <person name="Zhao W."/>
            <person name="Wang W."/>
            <person name="Lu H."/>
            <person name="Wang Q."/>
            <person name="Cui N."/>
            <person name="Li J."/>
            <person name="Chen X."/>
            <person name="Luo L."/>
            <person name="Yu J."/>
            <person name="Kang L."/>
            <person name="Cui F."/>
        </authorList>
    </citation>
    <scope>NUCLEOTIDE SEQUENCE [LARGE SCALE GENOMIC DNA]</scope>
    <source>
        <strain evidence="2">Lst14</strain>
    </source>
</reference>
<evidence type="ECO:0000313" key="2">
    <source>
        <dbReference type="EMBL" id="RZF41427.1"/>
    </source>
</evidence>
<evidence type="ECO:0000313" key="3">
    <source>
        <dbReference type="Proteomes" id="UP000291343"/>
    </source>
</evidence>
<dbReference type="InParanoid" id="A0A482X6N1"/>
<dbReference type="EMBL" id="QKKF02016774">
    <property type="protein sequence ID" value="RZF41427.1"/>
    <property type="molecule type" value="Genomic_DNA"/>
</dbReference>
<comment type="caution">
    <text evidence="2">The sequence shown here is derived from an EMBL/GenBank/DDBJ whole genome shotgun (WGS) entry which is preliminary data.</text>
</comment>
<protein>
    <submittedName>
        <fullName evidence="2">Uncharacterized protein</fullName>
    </submittedName>
</protein>
<proteinExistence type="predicted"/>
<name>A0A482X6N1_LAOST</name>
<gene>
    <name evidence="2" type="ORF">LSTR_LSTR000141</name>
</gene>
<evidence type="ECO:0000256" key="1">
    <source>
        <dbReference type="SAM" id="MobiDB-lite"/>
    </source>
</evidence>